<proteinExistence type="predicted"/>
<gene>
    <name evidence="1" type="ORF">NCTC10754_02659</name>
</gene>
<evidence type="ECO:0000313" key="2">
    <source>
        <dbReference type="Proteomes" id="UP000330809"/>
    </source>
</evidence>
<dbReference type="EMBL" id="CAACYJ010000035">
    <property type="protein sequence ID" value="VFB20047.1"/>
    <property type="molecule type" value="Genomic_DNA"/>
</dbReference>
<dbReference type="Proteomes" id="UP000330809">
    <property type="component" value="Unassembled WGS sequence"/>
</dbReference>
<dbReference type="RefSeq" id="WP_095039441.1">
    <property type="nucleotide sequence ID" value="NZ_CAACYJ010000035.1"/>
</dbReference>
<protein>
    <submittedName>
        <fullName evidence="1">Uncharacterized protein</fullName>
    </submittedName>
</protein>
<organism evidence="1 2">
    <name type="scientific">Pseudomonas fragi</name>
    <dbReference type="NCBI Taxonomy" id="296"/>
    <lineage>
        <taxon>Bacteria</taxon>
        <taxon>Pseudomonadati</taxon>
        <taxon>Pseudomonadota</taxon>
        <taxon>Gammaproteobacteria</taxon>
        <taxon>Pseudomonadales</taxon>
        <taxon>Pseudomonadaceae</taxon>
        <taxon>Pseudomonas</taxon>
    </lineage>
</organism>
<dbReference type="AlphaFoldDB" id="A0A449IKV1"/>
<sequence length="233" mass="25865">MASRPVFIPDLDGQALVRTQTLDFRWFAGLSLSQKQKSVTALHQAAHAIPGINKVLEVSTKSTEPLGAALSAFNLCFAHSVLGHSLSVECAFQGSKVFVQGGPFTDIYAMSSREAKRDERLRVSGRLTGFDFANVQWPLEPQTAFYDWLYISALKHRADLADQLSEYSAFTDIEFSPQKSINCQAYSVALFVSLQQRNHLEQATESPAAFLRYLGSRPVISARQDDLSQGRLF</sequence>
<name>A0A449IKV1_PSEFR</name>
<dbReference type="InterPro" id="IPR053913">
    <property type="entry name" value="NADAR-DarT1"/>
</dbReference>
<accession>A0A449IKV1</accession>
<reference evidence="1 2" key="1">
    <citation type="submission" date="2019-02" db="EMBL/GenBank/DDBJ databases">
        <authorList>
            <consortium name="Pathogen Informatics"/>
        </authorList>
    </citation>
    <scope>NUCLEOTIDE SEQUENCE [LARGE SCALE GENOMIC DNA]</scope>
    <source>
        <strain evidence="1 2">3012STDY7103891</strain>
    </source>
</reference>
<dbReference type="Pfam" id="PF22397">
    <property type="entry name" value="NADAR-DarT1"/>
    <property type="match status" value="1"/>
</dbReference>
<evidence type="ECO:0000313" key="1">
    <source>
        <dbReference type="EMBL" id="VFB20047.1"/>
    </source>
</evidence>